<dbReference type="OrthoDB" id="3259136at2759"/>
<reference evidence="1 2" key="1">
    <citation type="journal article" date="2012" name="Science">
        <title>The Paleozoic origin of enzymatic lignin decomposition reconstructed from 31 fungal genomes.</title>
        <authorList>
            <person name="Floudas D."/>
            <person name="Binder M."/>
            <person name="Riley R."/>
            <person name="Barry K."/>
            <person name="Blanchette R.A."/>
            <person name="Henrissat B."/>
            <person name="Martinez A.T."/>
            <person name="Otillar R."/>
            <person name="Spatafora J.W."/>
            <person name="Yadav J.S."/>
            <person name="Aerts A."/>
            <person name="Benoit I."/>
            <person name="Boyd A."/>
            <person name="Carlson A."/>
            <person name="Copeland A."/>
            <person name="Coutinho P.M."/>
            <person name="de Vries R.P."/>
            <person name="Ferreira P."/>
            <person name="Findley K."/>
            <person name="Foster B."/>
            <person name="Gaskell J."/>
            <person name="Glotzer D."/>
            <person name="Gorecki P."/>
            <person name="Heitman J."/>
            <person name="Hesse C."/>
            <person name="Hori C."/>
            <person name="Igarashi K."/>
            <person name="Jurgens J.A."/>
            <person name="Kallen N."/>
            <person name="Kersten P."/>
            <person name="Kohler A."/>
            <person name="Kuees U."/>
            <person name="Kumar T.K.A."/>
            <person name="Kuo A."/>
            <person name="LaButti K."/>
            <person name="Larrondo L.F."/>
            <person name="Lindquist E."/>
            <person name="Ling A."/>
            <person name="Lombard V."/>
            <person name="Lucas S."/>
            <person name="Lundell T."/>
            <person name="Martin R."/>
            <person name="McLaughlin D.J."/>
            <person name="Morgenstern I."/>
            <person name="Morin E."/>
            <person name="Murat C."/>
            <person name="Nagy L.G."/>
            <person name="Nolan M."/>
            <person name="Ohm R.A."/>
            <person name="Patyshakuliyeva A."/>
            <person name="Rokas A."/>
            <person name="Ruiz-Duenas F.J."/>
            <person name="Sabat G."/>
            <person name="Salamov A."/>
            <person name="Samejima M."/>
            <person name="Schmutz J."/>
            <person name="Slot J.C."/>
            <person name="St John F."/>
            <person name="Stenlid J."/>
            <person name="Sun H."/>
            <person name="Sun S."/>
            <person name="Syed K."/>
            <person name="Tsang A."/>
            <person name="Wiebenga A."/>
            <person name="Young D."/>
            <person name="Pisabarro A."/>
            <person name="Eastwood D.C."/>
            <person name="Martin F."/>
            <person name="Cullen D."/>
            <person name="Grigoriev I.V."/>
            <person name="Hibbett D.S."/>
        </authorList>
    </citation>
    <scope>NUCLEOTIDE SEQUENCE [LARGE SCALE GENOMIC DNA]</scope>
    <source>
        <strain evidence="1 2">ATCC 11539</strain>
    </source>
</reference>
<dbReference type="KEGG" id="gtr:GLOTRDRAFT_138795"/>
<gene>
    <name evidence="1" type="ORF">GLOTRDRAFT_138795</name>
</gene>
<dbReference type="GeneID" id="19304080"/>
<dbReference type="Proteomes" id="UP000030669">
    <property type="component" value="Unassembled WGS sequence"/>
</dbReference>
<dbReference type="OMA" id="TICKDIT"/>
<evidence type="ECO:0000313" key="1">
    <source>
        <dbReference type="EMBL" id="EPQ55145.1"/>
    </source>
</evidence>
<dbReference type="AlphaFoldDB" id="S7RL86"/>
<evidence type="ECO:0008006" key="3">
    <source>
        <dbReference type="Google" id="ProtNLM"/>
    </source>
</evidence>
<proteinExistence type="predicted"/>
<sequence length="339" mass="36858">MTTTTTTTTATTRTRGLSIYFTVPHGPDRFSSLPAELALRILELALATHKRPLPALALISKRITALVDVLLYTAVTLATPKSIALFARTAASKPPAFLAAHVKKLAVTWTGPADDKLEAAIARIARACTGLRALAVPPCVPVFAARPFTPAPPAPFELVLGSFLDLRPAERVPAFYLPAGAAPPPPQARKPPVKTEHAWFGAVTHLRFCEPPPFYAAPSEALAALTPGAMPGLTHLQLARRARANEDNDRAFVEDVRALLAARPALRALVVSVFPSVNTVPKMEDVTRSFIWGLLREMSMQDGRLVVREGVYGEWTEGVEGDAFWRGVREQQRRMREVL</sequence>
<name>S7RL86_GLOTA</name>
<dbReference type="HOGENOM" id="CLU_070119_0_0_1"/>
<dbReference type="EMBL" id="KB469302">
    <property type="protein sequence ID" value="EPQ55145.1"/>
    <property type="molecule type" value="Genomic_DNA"/>
</dbReference>
<dbReference type="eggNOG" id="ENOG502SSE9">
    <property type="taxonomic scope" value="Eukaryota"/>
</dbReference>
<evidence type="ECO:0000313" key="2">
    <source>
        <dbReference type="Proteomes" id="UP000030669"/>
    </source>
</evidence>
<protein>
    <recommendedName>
        <fullName evidence="3">F-box domain-containing protein</fullName>
    </recommendedName>
</protein>
<keyword evidence="2" id="KW-1185">Reference proteome</keyword>
<dbReference type="RefSeq" id="XP_007866307.1">
    <property type="nucleotide sequence ID" value="XM_007868116.1"/>
</dbReference>
<accession>S7RL86</accession>
<organism evidence="1 2">
    <name type="scientific">Gloeophyllum trabeum (strain ATCC 11539 / FP-39264 / Madison 617)</name>
    <name type="common">Brown rot fungus</name>
    <dbReference type="NCBI Taxonomy" id="670483"/>
    <lineage>
        <taxon>Eukaryota</taxon>
        <taxon>Fungi</taxon>
        <taxon>Dikarya</taxon>
        <taxon>Basidiomycota</taxon>
        <taxon>Agaricomycotina</taxon>
        <taxon>Agaricomycetes</taxon>
        <taxon>Gloeophyllales</taxon>
        <taxon>Gloeophyllaceae</taxon>
        <taxon>Gloeophyllum</taxon>
    </lineage>
</organism>